<dbReference type="Gene3D" id="1.10.630.10">
    <property type="entry name" value="Cytochrome P450"/>
    <property type="match status" value="1"/>
</dbReference>
<dbReference type="PRINTS" id="PR00463">
    <property type="entry name" value="EP450I"/>
</dbReference>
<dbReference type="GO" id="GO:0004497">
    <property type="term" value="F:monooxygenase activity"/>
    <property type="evidence" value="ECO:0007669"/>
    <property type="project" value="UniProtKB-KW"/>
</dbReference>
<dbReference type="GO" id="GO:0005506">
    <property type="term" value="F:iron ion binding"/>
    <property type="evidence" value="ECO:0007669"/>
    <property type="project" value="InterPro"/>
</dbReference>
<dbReference type="InterPro" id="IPR001128">
    <property type="entry name" value="Cyt_P450"/>
</dbReference>
<dbReference type="Pfam" id="PF00067">
    <property type="entry name" value="p450"/>
    <property type="match status" value="2"/>
</dbReference>
<keyword evidence="7" id="KW-0503">Monooxygenase</keyword>
<evidence type="ECO:0000256" key="8">
    <source>
        <dbReference type="PIRSR" id="PIRSR602401-1"/>
    </source>
</evidence>
<keyword evidence="6 8" id="KW-0408">Iron</keyword>
<dbReference type="AlphaFoldDB" id="A0A6G1K004"/>
<organism evidence="10 11">
    <name type="scientific">Pleomassaria siparia CBS 279.74</name>
    <dbReference type="NCBI Taxonomy" id="1314801"/>
    <lineage>
        <taxon>Eukaryota</taxon>
        <taxon>Fungi</taxon>
        <taxon>Dikarya</taxon>
        <taxon>Ascomycota</taxon>
        <taxon>Pezizomycotina</taxon>
        <taxon>Dothideomycetes</taxon>
        <taxon>Pleosporomycetidae</taxon>
        <taxon>Pleosporales</taxon>
        <taxon>Pleomassariaceae</taxon>
        <taxon>Pleomassaria</taxon>
    </lineage>
</organism>
<feature type="chain" id="PRO_5026193436" evidence="9">
    <location>
        <begin position="20"/>
        <end position="483"/>
    </location>
</feature>
<comment type="cofactor">
    <cofactor evidence="1 8">
        <name>heme</name>
        <dbReference type="ChEBI" id="CHEBI:30413"/>
    </cofactor>
</comment>
<evidence type="ECO:0000313" key="11">
    <source>
        <dbReference type="Proteomes" id="UP000799428"/>
    </source>
</evidence>
<evidence type="ECO:0000256" key="3">
    <source>
        <dbReference type="ARBA" id="ARBA00022617"/>
    </source>
</evidence>
<evidence type="ECO:0000256" key="2">
    <source>
        <dbReference type="ARBA" id="ARBA00005179"/>
    </source>
</evidence>
<feature type="signal peptide" evidence="9">
    <location>
        <begin position="1"/>
        <end position="19"/>
    </location>
</feature>
<evidence type="ECO:0000256" key="9">
    <source>
        <dbReference type="SAM" id="SignalP"/>
    </source>
</evidence>
<dbReference type="Proteomes" id="UP000799428">
    <property type="component" value="Unassembled WGS sequence"/>
</dbReference>
<proteinExistence type="predicted"/>
<evidence type="ECO:0000256" key="6">
    <source>
        <dbReference type="ARBA" id="ARBA00023004"/>
    </source>
</evidence>
<dbReference type="EMBL" id="MU005777">
    <property type="protein sequence ID" value="KAF2705933.1"/>
    <property type="molecule type" value="Genomic_DNA"/>
</dbReference>
<accession>A0A6G1K004</accession>
<gene>
    <name evidence="10" type="ORF">K504DRAFT_471373</name>
</gene>
<keyword evidence="4 8" id="KW-0479">Metal-binding</keyword>
<reference evidence="10" key="1">
    <citation type="journal article" date="2020" name="Stud. Mycol.">
        <title>101 Dothideomycetes genomes: a test case for predicting lifestyles and emergence of pathogens.</title>
        <authorList>
            <person name="Haridas S."/>
            <person name="Albert R."/>
            <person name="Binder M."/>
            <person name="Bloem J."/>
            <person name="Labutti K."/>
            <person name="Salamov A."/>
            <person name="Andreopoulos B."/>
            <person name="Baker S."/>
            <person name="Barry K."/>
            <person name="Bills G."/>
            <person name="Bluhm B."/>
            <person name="Cannon C."/>
            <person name="Castanera R."/>
            <person name="Culley D."/>
            <person name="Daum C."/>
            <person name="Ezra D."/>
            <person name="Gonzalez J."/>
            <person name="Henrissat B."/>
            <person name="Kuo A."/>
            <person name="Liang C."/>
            <person name="Lipzen A."/>
            <person name="Lutzoni F."/>
            <person name="Magnuson J."/>
            <person name="Mondo S."/>
            <person name="Nolan M."/>
            <person name="Ohm R."/>
            <person name="Pangilinan J."/>
            <person name="Park H.-J."/>
            <person name="Ramirez L."/>
            <person name="Alfaro M."/>
            <person name="Sun H."/>
            <person name="Tritt A."/>
            <person name="Yoshinaga Y."/>
            <person name="Zwiers L.-H."/>
            <person name="Turgeon B."/>
            <person name="Goodwin S."/>
            <person name="Spatafora J."/>
            <person name="Crous P."/>
            <person name="Grigoriev I."/>
        </authorList>
    </citation>
    <scope>NUCLEOTIDE SEQUENCE</scope>
    <source>
        <strain evidence="10">CBS 279.74</strain>
    </source>
</reference>
<dbReference type="InterPro" id="IPR036396">
    <property type="entry name" value="Cyt_P450_sf"/>
</dbReference>
<evidence type="ECO:0000313" key="10">
    <source>
        <dbReference type="EMBL" id="KAF2705933.1"/>
    </source>
</evidence>
<evidence type="ECO:0000256" key="7">
    <source>
        <dbReference type="ARBA" id="ARBA00023033"/>
    </source>
</evidence>
<dbReference type="SUPFAM" id="SSF48264">
    <property type="entry name" value="Cytochrome P450"/>
    <property type="match status" value="1"/>
</dbReference>
<dbReference type="InterPro" id="IPR002401">
    <property type="entry name" value="Cyt_P450_E_grp-I"/>
</dbReference>
<keyword evidence="5" id="KW-0560">Oxidoreductase</keyword>
<dbReference type="GO" id="GO:0016705">
    <property type="term" value="F:oxidoreductase activity, acting on paired donors, with incorporation or reduction of molecular oxygen"/>
    <property type="evidence" value="ECO:0007669"/>
    <property type="project" value="InterPro"/>
</dbReference>
<protein>
    <submittedName>
        <fullName evidence="10">Cytochrome P450</fullName>
    </submittedName>
</protein>
<evidence type="ECO:0000256" key="4">
    <source>
        <dbReference type="ARBA" id="ARBA00022723"/>
    </source>
</evidence>
<keyword evidence="9" id="KW-0732">Signal</keyword>
<dbReference type="PRINTS" id="PR00385">
    <property type="entry name" value="P450"/>
</dbReference>
<evidence type="ECO:0000256" key="1">
    <source>
        <dbReference type="ARBA" id="ARBA00001971"/>
    </source>
</evidence>
<feature type="binding site" description="axial binding residue" evidence="8">
    <location>
        <position position="389"/>
    </location>
    <ligand>
        <name>heme</name>
        <dbReference type="ChEBI" id="CHEBI:30413"/>
    </ligand>
    <ligandPart>
        <name>Fe</name>
        <dbReference type="ChEBI" id="CHEBI:18248"/>
    </ligandPart>
</feature>
<dbReference type="InterPro" id="IPR050121">
    <property type="entry name" value="Cytochrome_P450_monoxygenase"/>
</dbReference>
<dbReference type="PANTHER" id="PTHR24305">
    <property type="entry name" value="CYTOCHROME P450"/>
    <property type="match status" value="1"/>
</dbReference>
<comment type="pathway">
    <text evidence="2">Secondary metabolite biosynthesis.</text>
</comment>
<dbReference type="OrthoDB" id="10029320at2759"/>
<sequence length="483" mass="55118">MSLWNWLTGHLSFFISTVAPYPSKVLHSVIMKDVARRYFPDTEMVYLDLWPLLSPVLWVGDAAAALEVNRRLNVKPDVYHGLFGPMTGGPSLLHTNGKEWNGEVFCDMLERKAKEKSVLPLEVLSMRFSLESIMKLALDLDFDHQCNPHPVPMSLISIIPWITVGNPFQELNPMRHYRIWEYGRIINKHMYPELEKRYTDYMADPASNASNSLYTLTLTGHSKKHPDRAGPGKKMDKYFLDNALYQIRMLLVAGHDTSSSVLVYAFHALQKNPETLKRLREEHTRVFGPDPSRAASMMRDKAALLNEIPYTVAVVPSRDGSPNVSLADRNGTRYPTAGIYVAIAHHTVHYSPHTYTDPERFMTERFLDGSTEKIERGAWRPFEHGPRACLGYNVALMQMKIILVLCARRFDIKLAYEEWEALEKGSRREESSEGRSLLLGLFGGKRTDKTTKRDVDGELAYQCENGGARPNKAYPCRVEMHEE</sequence>
<dbReference type="GO" id="GO:0020037">
    <property type="term" value="F:heme binding"/>
    <property type="evidence" value="ECO:0007669"/>
    <property type="project" value="InterPro"/>
</dbReference>
<evidence type="ECO:0000256" key="5">
    <source>
        <dbReference type="ARBA" id="ARBA00023002"/>
    </source>
</evidence>
<keyword evidence="11" id="KW-1185">Reference proteome</keyword>
<dbReference type="PANTHER" id="PTHR24305:SF107">
    <property type="entry name" value="P450, PUTATIVE (EUROFUNG)-RELATED"/>
    <property type="match status" value="1"/>
</dbReference>
<name>A0A6G1K004_9PLEO</name>
<keyword evidence="3 8" id="KW-0349">Heme</keyword>